<accession>A0ABT8DNU2</accession>
<keyword evidence="2" id="KW-1185">Reference proteome</keyword>
<dbReference type="EMBL" id="JAUHHC010000001">
    <property type="protein sequence ID" value="MDN3919671.1"/>
    <property type="molecule type" value="Genomic_DNA"/>
</dbReference>
<evidence type="ECO:0000313" key="2">
    <source>
        <dbReference type="Proteomes" id="UP001228044"/>
    </source>
</evidence>
<organism evidence="1 2">
    <name type="scientific">Roseateles violae</name>
    <dbReference type="NCBI Taxonomy" id="3058042"/>
    <lineage>
        <taxon>Bacteria</taxon>
        <taxon>Pseudomonadati</taxon>
        <taxon>Pseudomonadota</taxon>
        <taxon>Betaproteobacteria</taxon>
        <taxon>Burkholderiales</taxon>
        <taxon>Sphaerotilaceae</taxon>
        <taxon>Roseateles</taxon>
    </lineage>
</organism>
<gene>
    <name evidence="1" type="ORF">QWJ38_05165</name>
</gene>
<sequence length="239" mass="25487">MVGDELDKLIAAAPEAQVRAVLGQLLKQYLNPVFGALPKAELELAMLEALQRVGAVEADPGIYELISKLRVTKPKARNLIYARELRRHSAPELDERMKQLLRHPLLQKNGELFALEVENPLLSDHLRARLQVLGHASDGSFSSSLVLLRAEALAALVASCLTADEQEKLRRALVKAGAPDSSLRGLLAGGLKTLGGKLASKAGEAAAEQLADYLGPVLDGAIKPAVDKLSGLFRPAGAS</sequence>
<dbReference type="Proteomes" id="UP001228044">
    <property type="component" value="Unassembled WGS sequence"/>
</dbReference>
<name>A0ABT8DNU2_9BURK</name>
<proteinExistence type="predicted"/>
<reference evidence="1 2" key="1">
    <citation type="submission" date="2023-06" db="EMBL/GenBank/DDBJ databases">
        <title>Pelomonas sp. PFR6 16S ribosomal RNA gene Genome sequencing and assembly.</title>
        <authorList>
            <person name="Woo H."/>
        </authorList>
    </citation>
    <scope>NUCLEOTIDE SEQUENCE [LARGE SCALE GENOMIC DNA]</scope>
    <source>
        <strain evidence="1 2">PFR6</strain>
    </source>
</reference>
<comment type="caution">
    <text evidence="1">The sequence shown here is derived from an EMBL/GenBank/DDBJ whole genome shotgun (WGS) entry which is preliminary data.</text>
</comment>
<protein>
    <submittedName>
        <fullName evidence="1">Uncharacterized protein</fullName>
    </submittedName>
</protein>
<dbReference type="RefSeq" id="WP_290357966.1">
    <property type="nucleotide sequence ID" value="NZ_JAUHHC010000001.1"/>
</dbReference>
<evidence type="ECO:0000313" key="1">
    <source>
        <dbReference type="EMBL" id="MDN3919671.1"/>
    </source>
</evidence>